<evidence type="ECO:0000313" key="1">
    <source>
        <dbReference type="EMBL" id="QEG22059.1"/>
    </source>
</evidence>
<keyword evidence="2" id="KW-1185">Reference proteome</keyword>
<name>A0A5B9P9E6_9BACT</name>
<reference evidence="1 2" key="1">
    <citation type="submission" date="2019-08" db="EMBL/GenBank/DDBJ databases">
        <title>Deep-cultivation of Planctomycetes and their phenomic and genomic characterization uncovers novel biology.</title>
        <authorList>
            <person name="Wiegand S."/>
            <person name="Jogler M."/>
            <person name="Boedeker C."/>
            <person name="Pinto D."/>
            <person name="Vollmers J."/>
            <person name="Rivas-Marin E."/>
            <person name="Kohn T."/>
            <person name="Peeters S.H."/>
            <person name="Heuer A."/>
            <person name="Rast P."/>
            <person name="Oberbeckmann S."/>
            <person name="Bunk B."/>
            <person name="Jeske O."/>
            <person name="Meyerdierks A."/>
            <person name="Storesund J.E."/>
            <person name="Kallscheuer N."/>
            <person name="Luecker S."/>
            <person name="Lage O.M."/>
            <person name="Pohl T."/>
            <person name="Merkel B.J."/>
            <person name="Hornburger P."/>
            <person name="Mueller R.-W."/>
            <person name="Bruemmer F."/>
            <person name="Labrenz M."/>
            <person name="Spormann A.M."/>
            <person name="Op den Camp H."/>
            <person name="Overmann J."/>
            <person name="Amann R."/>
            <person name="Jetten M.S.M."/>
            <person name="Mascher T."/>
            <person name="Medema M.H."/>
            <person name="Devos D.P."/>
            <person name="Kaster A.-K."/>
            <person name="Ovreas L."/>
            <person name="Rohde M."/>
            <person name="Galperin M.Y."/>
            <person name="Jogler C."/>
        </authorList>
    </citation>
    <scope>NUCLEOTIDE SEQUENCE [LARGE SCALE GENOMIC DNA]</scope>
    <source>
        <strain evidence="1 2">FC18</strain>
    </source>
</reference>
<dbReference type="STRING" id="980251.GCA_001642875_05049"/>
<dbReference type="EMBL" id="CP042912">
    <property type="protein sequence ID" value="QEG22059.1"/>
    <property type="molecule type" value="Genomic_DNA"/>
</dbReference>
<accession>A0A5B9P9E6</accession>
<gene>
    <name evidence="1" type="ORF">MFFC18_19200</name>
</gene>
<protein>
    <submittedName>
        <fullName evidence="1">Uncharacterized protein</fullName>
    </submittedName>
</protein>
<proteinExistence type="predicted"/>
<dbReference type="RefSeq" id="WP_075082849.1">
    <property type="nucleotide sequence ID" value="NZ_CP042912.1"/>
</dbReference>
<organism evidence="1 2">
    <name type="scientific">Mariniblastus fucicola</name>
    <dbReference type="NCBI Taxonomy" id="980251"/>
    <lineage>
        <taxon>Bacteria</taxon>
        <taxon>Pseudomonadati</taxon>
        <taxon>Planctomycetota</taxon>
        <taxon>Planctomycetia</taxon>
        <taxon>Pirellulales</taxon>
        <taxon>Pirellulaceae</taxon>
        <taxon>Mariniblastus</taxon>
    </lineage>
</organism>
<dbReference type="KEGG" id="mff:MFFC18_19200"/>
<sequence length="90" mass="10547">MKLSQKCFVNATLDVFAIHLCGALYRFCLDLHLPQTQTERPLTERYELTDKVTFQKLKIARLVSKNHRAETELKYRLSRADSLILYQSTD</sequence>
<dbReference type="AlphaFoldDB" id="A0A5B9P9E6"/>
<evidence type="ECO:0000313" key="2">
    <source>
        <dbReference type="Proteomes" id="UP000322214"/>
    </source>
</evidence>
<dbReference type="Proteomes" id="UP000322214">
    <property type="component" value="Chromosome"/>
</dbReference>